<sequence>RLFSKRRNSTRSTDDAKNKANCGHVCQQEKQEVQKICESSIGQPSESTGLLINSMELRTPISPSSDTLDIANNQQSDQGKDNCGTSSTVLASLTMVAKYIQNNQEVCDSRRKRRRLKDEPKDVKAEKTSSTGQDDDCNNEAIQGVIEGWHCAWRRHRLRLGQFQEFWRQQNKMKEDILKVQDPEAVISNFISSLKQHKATNANQIACRTAVGMLFRAIGQEEQKINGFALKQIMKKPSIAVAIELREEPIWGFNKLLSYFKKKALNTKSLSEQELMGIVISVIMGYSTLRLTEIHRASAEKREGGT</sequence>
<reference evidence="2 3" key="1">
    <citation type="submission" date="2019-03" db="EMBL/GenBank/DDBJ databases">
        <title>Single cell metagenomics reveals metabolic interactions within the superorganism composed of flagellate Streblomastix strix and complex community of Bacteroidetes bacteria on its surface.</title>
        <authorList>
            <person name="Treitli S.C."/>
            <person name="Kolisko M."/>
            <person name="Husnik F."/>
            <person name="Keeling P."/>
            <person name="Hampl V."/>
        </authorList>
    </citation>
    <scope>NUCLEOTIDE SEQUENCE [LARGE SCALE GENOMIC DNA]</scope>
    <source>
        <strain evidence="2">ST1C</strain>
    </source>
</reference>
<feature type="compositionally biased region" description="Polar residues" evidence="1">
    <location>
        <begin position="61"/>
        <end position="83"/>
    </location>
</feature>
<feature type="region of interest" description="Disordered" evidence="1">
    <location>
        <begin position="59"/>
        <end position="83"/>
    </location>
</feature>
<dbReference type="AlphaFoldDB" id="A0A5J4T7C6"/>
<evidence type="ECO:0000313" key="2">
    <source>
        <dbReference type="EMBL" id="KAA6353285.1"/>
    </source>
</evidence>
<gene>
    <name evidence="2" type="ORF">EZS28_051188</name>
</gene>
<comment type="caution">
    <text evidence="2">The sequence shown here is derived from an EMBL/GenBank/DDBJ whole genome shotgun (WGS) entry which is preliminary data.</text>
</comment>
<evidence type="ECO:0000256" key="1">
    <source>
        <dbReference type="SAM" id="MobiDB-lite"/>
    </source>
</evidence>
<organism evidence="2 3">
    <name type="scientific">Streblomastix strix</name>
    <dbReference type="NCBI Taxonomy" id="222440"/>
    <lineage>
        <taxon>Eukaryota</taxon>
        <taxon>Metamonada</taxon>
        <taxon>Preaxostyla</taxon>
        <taxon>Oxymonadida</taxon>
        <taxon>Streblomastigidae</taxon>
        <taxon>Streblomastix</taxon>
    </lineage>
</organism>
<accession>A0A5J4T7C6</accession>
<name>A0A5J4T7C6_9EUKA</name>
<dbReference type="Proteomes" id="UP000324800">
    <property type="component" value="Unassembled WGS sequence"/>
</dbReference>
<feature type="region of interest" description="Disordered" evidence="1">
    <location>
        <begin position="110"/>
        <end position="137"/>
    </location>
</feature>
<feature type="compositionally biased region" description="Basic and acidic residues" evidence="1">
    <location>
        <begin position="116"/>
        <end position="127"/>
    </location>
</feature>
<feature type="non-terminal residue" evidence="2">
    <location>
        <position position="1"/>
    </location>
</feature>
<protein>
    <submittedName>
        <fullName evidence="2">Uncharacterized protein</fullName>
    </submittedName>
</protein>
<evidence type="ECO:0000313" key="3">
    <source>
        <dbReference type="Proteomes" id="UP000324800"/>
    </source>
</evidence>
<dbReference type="EMBL" id="SNRW01038413">
    <property type="protein sequence ID" value="KAA6353285.1"/>
    <property type="molecule type" value="Genomic_DNA"/>
</dbReference>
<proteinExistence type="predicted"/>